<dbReference type="Proteomes" id="UP001431783">
    <property type="component" value="Unassembled WGS sequence"/>
</dbReference>
<evidence type="ECO:0000313" key="2">
    <source>
        <dbReference type="Proteomes" id="UP001431783"/>
    </source>
</evidence>
<dbReference type="AlphaFoldDB" id="A0AAW1TUW2"/>
<dbReference type="InterPro" id="IPR036875">
    <property type="entry name" value="Znf_CCHC_sf"/>
</dbReference>
<proteinExistence type="predicted"/>
<evidence type="ECO:0008006" key="3">
    <source>
        <dbReference type="Google" id="ProtNLM"/>
    </source>
</evidence>
<dbReference type="GO" id="GO:0008270">
    <property type="term" value="F:zinc ion binding"/>
    <property type="evidence" value="ECO:0007669"/>
    <property type="project" value="InterPro"/>
</dbReference>
<organism evidence="1 2">
    <name type="scientific">Henosepilachna vigintioctopunctata</name>
    <dbReference type="NCBI Taxonomy" id="420089"/>
    <lineage>
        <taxon>Eukaryota</taxon>
        <taxon>Metazoa</taxon>
        <taxon>Ecdysozoa</taxon>
        <taxon>Arthropoda</taxon>
        <taxon>Hexapoda</taxon>
        <taxon>Insecta</taxon>
        <taxon>Pterygota</taxon>
        <taxon>Neoptera</taxon>
        <taxon>Endopterygota</taxon>
        <taxon>Coleoptera</taxon>
        <taxon>Polyphaga</taxon>
        <taxon>Cucujiformia</taxon>
        <taxon>Coccinelloidea</taxon>
        <taxon>Coccinellidae</taxon>
        <taxon>Epilachninae</taxon>
        <taxon>Epilachnini</taxon>
        <taxon>Henosepilachna</taxon>
    </lineage>
</organism>
<evidence type="ECO:0000313" key="1">
    <source>
        <dbReference type="EMBL" id="KAK9871610.1"/>
    </source>
</evidence>
<reference evidence="1 2" key="1">
    <citation type="submission" date="2023-03" db="EMBL/GenBank/DDBJ databases">
        <title>Genome insight into feeding habits of ladybird beetles.</title>
        <authorList>
            <person name="Li H.-S."/>
            <person name="Huang Y.-H."/>
            <person name="Pang H."/>
        </authorList>
    </citation>
    <scope>NUCLEOTIDE SEQUENCE [LARGE SCALE GENOMIC DNA]</scope>
    <source>
        <strain evidence="1">SYSU_2023b</strain>
        <tissue evidence="1">Whole body</tissue>
    </source>
</reference>
<gene>
    <name evidence="1" type="ORF">WA026_012989</name>
</gene>
<sequence length="175" mass="20517">MIPKYENKLKKNSCHIVPKFEGFLYDVIKSKEELNIVWKKSLVTDNYNIVICYKCAGYNHFSNDCRNDRACFKCAGGHDTGECNTDYYRWSLINEFSRRSPERDEYLFESPTMEDRGESVRYVWKLREDWIAFSQSGTPNFILITRIRAKNKRVRSSFSPGYPACSSILPTVSQF</sequence>
<accession>A0AAW1TUW2</accession>
<dbReference type="Gene3D" id="4.10.60.10">
    <property type="entry name" value="Zinc finger, CCHC-type"/>
    <property type="match status" value="1"/>
</dbReference>
<dbReference type="SUPFAM" id="SSF57756">
    <property type="entry name" value="Retrovirus zinc finger-like domains"/>
    <property type="match status" value="1"/>
</dbReference>
<protein>
    <recommendedName>
        <fullName evidence="3">CCHC-type domain-containing protein</fullName>
    </recommendedName>
</protein>
<comment type="caution">
    <text evidence="1">The sequence shown here is derived from an EMBL/GenBank/DDBJ whole genome shotgun (WGS) entry which is preliminary data.</text>
</comment>
<dbReference type="EMBL" id="JARQZJ010000006">
    <property type="protein sequence ID" value="KAK9871610.1"/>
    <property type="molecule type" value="Genomic_DNA"/>
</dbReference>
<keyword evidence="2" id="KW-1185">Reference proteome</keyword>
<dbReference type="GO" id="GO:0003676">
    <property type="term" value="F:nucleic acid binding"/>
    <property type="evidence" value="ECO:0007669"/>
    <property type="project" value="InterPro"/>
</dbReference>
<name>A0AAW1TUW2_9CUCU</name>